<comment type="caution">
    <text evidence="1">The sequence shown here is derived from an EMBL/GenBank/DDBJ whole genome shotgun (WGS) entry which is preliminary data.</text>
</comment>
<evidence type="ECO:0000313" key="2">
    <source>
        <dbReference type="EMBL" id="CAL1167879.1"/>
    </source>
</evidence>
<dbReference type="Proteomes" id="UP001152797">
    <property type="component" value="Unassembled WGS sequence"/>
</dbReference>
<proteinExistence type="predicted"/>
<name>A0A9P1GKY0_9DINO</name>
<dbReference type="EMBL" id="CAMXCT020006387">
    <property type="protein sequence ID" value="CAL1167879.1"/>
    <property type="molecule type" value="Genomic_DNA"/>
</dbReference>
<gene>
    <name evidence="1" type="ORF">C1SCF055_LOCUS39406</name>
</gene>
<evidence type="ECO:0000313" key="3">
    <source>
        <dbReference type="Proteomes" id="UP001152797"/>
    </source>
</evidence>
<organism evidence="1">
    <name type="scientific">Cladocopium goreaui</name>
    <dbReference type="NCBI Taxonomy" id="2562237"/>
    <lineage>
        <taxon>Eukaryota</taxon>
        <taxon>Sar</taxon>
        <taxon>Alveolata</taxon>
        <taxon>Dinophyceae</taxon>
        <taxon>Suessiales</taxon>
        <taxon>Symbiodiniaceae</taxon>
        <taxon>Cladocopium</taxon>
    </lineage>
</organism>
<evidence type="ECO:0000313" key="1">
    <source>
        <dbReference type="EMBL" id="CAI4014504.1"/>
    </source>
</evidence>
<dbReference type="EMBL" id="CAMXCT010006387">
    <property type="protein sequence ID" value="CAI4014504.1"/>
    <property type="molecule type" value="Genomic_DNA"/>
</dbReference>
<reference evidence="1" key="1">
    <citation type="submission" date="2022-10" db="EMBL/GenBank/DDBJ databases">
        <authorList>
            <person name="Chen Y."/>
            <person name="Dougan E. K."/>
            <person name="Chan C."/>
            <person name="Rhodes N."/>
            <person name="Thang M."/>
        </authorList>
    </citation>
    <scope>NUCLEOTIDE SEQUENCE</scope>
</reference>
<accession>A0A9P1GKY0</accession>
<keyword evidence="3" id="KW-1185">Reference proteome</keyword>
<sequence>MGAQWSRRYALVLYSVCIRKALGGKVLGDASICFDRARRRSAGVAQAAAGTEILSPVSLEQRVQHQLLDPARARHRVVFPQPGLRGGLGFIWAAWCGSKASCIALPTCAFAQAKIQEGRWVDGCPRPKWSLVRLVPFCSDFGLLPLNLCARSISTSRSL</sequence>
<dbReference type="EMBL" id="CAMXCT030006387">
    <property type="protein sequence ID" value="CAL4801816.1"/>
    <property type="molecule type" value="Genomic_DNA"/>
</dbReference>
<dbReference type="AlphaFoldDB" id="A0A9P1GKY0"/>
<protein>
    <submittedName>
        <fullName evidence="1">Uncharacterized protein</fullName>
    </submittedName>
</protein>
<reference evidence="2" key="2">
    <citation type="submission" date="2024-04" db="EMBL/GenBank/DDBJ databases">
        <authorList>
            <person name="Chen Y."/>
            <person name="Shah S."/>
            <person name="Dougan E. K."/>
            <person name="Thang M."/>
            <person name="Chan C."/>
        </authorList>
    </citation>
    <scope>NUCLEOTIDE SEQUENCE [LARGE SCALE GENOMIC DNA]</scope>
</reference>